<dbReference type="FunFam" id="2.10.25.10:FF:000208">
    <property type="entry name" value="Crumbs 2, cell polarity complex component"/>
    <property type="match status" value="1"/>
</dbReference>
<feature type="domain" description="EGF-like" evidence="17">
    <location>
        <begin position="915"/>
        <end position="951"/>
    </location>
</feature>
<keyword evidence="5 15" id="KW-0812">Transmembrane</keyword>
<dbReference type="PANTHER" id="PTHR12916:SF4">
    <property type="entry name" value="UNINFLATABLE, ISOFORM C"/>
    <property type="match status" value="1"/>
</dbReference>
<evidence type="ECO:0000256" key="8">
    <source>
        <dbReference type="ARBA" id="ARBA00022989"/>
    </source>
</evidence>
<dbReference type="GO" id="GO:0032991">
    <property type="term" value="C:protein-containing complex"/>
    <property type="evidence" value="ECO:0007669"/>
    <property type="project" value="UniProtKB-ARBA"/>
</dbReference>
<dbReference type="PROSITE" id="PS50025">
    <property type="entry name" value="LAM_G_DOMAIN"/>
    <property type="match status" value="2"/>
</dbReference>
<comment type="subcellular location">
    <subcellularLocation>
        <location evidence="1">Apical cell membrane</location>
        <topology evidence="1">Single-pass type I membrane protein</topology>
    </subcellularLocation>
    <subcellularLocation>
        <location evidence="2">Cell projection</location>
    </subcellularLocation>
</comment>
<feature type="disulfide bond" evidence="14">
    <location>
        <begin position="350"/>
        <end position="359"/>
    </location>
</feature>
<evidence type="ECO:0000256" key="3">
    <source>
        <dbReference type="ARBA" id="ARBA00022475"/>
    </source>
</evidence>
<keyword evidence="4 14" id="KW-0245">EGF-like domain</keyword>
<dbReference type="FunFam" id="2.60.120.200:FF:000252">
    <property type="entry name" value="Crumbs 1, cell polarity complex component"/>
    <property type="match status" value="1"/>
</dbReference>
<keyword evidence="19" id="KW-1185">Reference proteome</keyword>
<dbReference type="InterPro" id="IPR001791">
    <property type="entry name" value="Laminin_G"/>
</dbReference>
<dbReference type="CDD" id="cd00054">
    <property type="entry name" value="EGF_CA"/>
    <property type="match status" value="11"/>
</dbReference>
<keyword evidence="11" id="KW-0325">Glycoprotein</keyword>
<feature type="disulfide bond" evidence="14">
    <location>
        <begin position="91"/>
        <end position="100"/>
    </location>
</feature>
<feature type="domain" description="Laminin G" evidence="16">
    <location>
        <begin position="475"/>
        <end position="647"/>
    </location>
</feature>
<dbReference type="Pfam" id="PF02210">
    <property type="entry name" value="Laminin_G_2"/>
    <property type="match status" value="2"/>
</dbReference>
<evidence type="ECO:0000256" key="1">
    <source>
        <dbReference type="ARBA" id="ARBA00004247"/>
    </source>
</evidence>
<evidence type="ECO:0000256" key="14">
    <source>
        <dbReference type="PROSITE-ProRule" id="PRU00076"/>
    </source>
</evidence>
<dbReference type="FunFam" id="2.10.25.10:FF:000006">
    <property type="entry name" value="Versican core protein-like isoform 1"/>
    <property type="match status" value="1"/>
</dbReference>
<dbReference type="InterPro" id="IPR000152">
    <property type="entry name" value="EGF-type_Asp/Asn_hydroxyl_site"/>
</dbReference>
<dbReference type="InterPro" id="IPR000742">
    <property type="entry name" value="EGF"/>
</dbReference>
<dbReference type="GO" id="GO:0007163">
    <property type="term" value="P:establishment or maintenance of cell polarity"/>
    <property type="evidence" value="ECO:0007669"/>
    <property type="project" value="UniProtKB-ARBA"/>
</dbReference>
<dbReference type="InterPro" id="IPR001881">
    <property type="entry name" value="EGF-like_Ca-bd_dom"/>
</dbReference>
<feature type="disulfide bond" evidence="14">
    <location>
        <begin position="1087"/>
        <end position="1096"/>
    </location>
</feature>
<dbReference type="PROSITE" id="PS00010">
    <property type="entry name" value="ASX_HYDROXYL"/>
    <property type="match status" value="6"/>
</dbReference>
<dbReference type="FunFam" id="2.10.25.10:FF:000730">
    <property type="entry name" value="Crumbs family member 1, photoreceptor morphogenesis associated"/>
    <property type="match status" value="1"/>
</dbReference>
<dbReference type="GO" id="GO:0007219">
    <property type="term" value="P:Notch signaling pathway"/>
    <property type="evidence" value="ECO:0007669"/>
    <property type="project" value="TreeGrafter"/>
</dbReference>
<feature type="disulfide bond" evidence="14">
    <location>
        <begin position="1016"/>
        <end position="1025"/>
    </location>
</feature>
<dbReference type="SUPFAM" id="SSF57196">
    <property type="entry name" value="EGF/Laminin"/>
    <property type="match status" value="10"/>
</dbReference>
<dbReference type="InterPro" id="IPR018097">
    <property type="entry name" value="EGF_Ca-bd_CS"/>
</dbReference>
<dbReference type="GO" id="GO:0009653">
    <property type="term" value="P:anatomical structure morphogenesis"/>
    <property type="evidence" value="ECO:0007669"/>
    <property type="project" value="UniProtKB-ARBA"/>
</dbReference>
<feature type="transmembrane region" description="Helical" evidence="15">
    <location>
        <begin position="1196"/>
        <end position="1219"/>
    </location>
</feature>
<feature type="disulfide bond" evidence="14">
    <location>
        <begin position="1125"/>
        <end position="1134"/>
    </location>
</feature>
<dbReference type="Proteomes" id="UP000298787">
    <property type="component" value="Chromosome 8"/>
</dbReference>
<dbReference type="FunFam" id="2.10.25.10:FF:000123">
    <property type="entry name" value="Crumbs homolog 1 (Drosophila)"/>
    <property type="match status" value="1"/>
</dbReference>
<evidence type="ECO:0000259" key="17">
    <source>
        <dbReference type="PROSITE" id="PS50026"/>
    </source>
</evidence>
<evidence type="ECO:0000313" key="18">
    <source>
        <dbReference type="EMBL" id="TKS74301.1"/>
    </source>
</evidence>
<dbReference type="EMBL" id="CM014085">
    <property type="protein sequence ID" value="TKS74301.1"/>
    <property type="molecule type" value="Genomic_DNA"/>
</dbReference>
<feature type="domain" description="EGF-like" evidence="17">
    <location>
        <begin position="65"/>
        <end position="101"/>
    </location>
</feature>
<name>A0A4U5UJC4_COLLU</name>
<proteinExistence type="inferred from homology"/>
<dbReference type="STRING" id="240159.A0A4U5UJC4"/>
<dbReference type="GO" id="GO:0005911">
    <property type="term" value="C:cell-cell junction"/>
    <property type="evidence" value="ECO:0007669"/>
    <property type="project" value="UniProtKB-ARBA"/>
</dbReference>
<feature type="disulfide bond" evidence="14">
    <location>
        <begin position="675"/>
        <end position="684"/>
    </location>
</feature>
<dbReference type="FunFam" id="2.10.25.10:FF:000039">
    <property type="entry name" value="Crumbs cell polarity complex component 1"/>
    <property type="match status" value="1"/>
</dbReference>
<dbReference type="FunFam" id="2.10.25.10:FF:000282">
    <property type="entry name" value="Crumbs cell polarity complex component 2"/>
    <property type="match status" value="1"/>
</dbReference>
<keyword evidence="8 15" id="KW-1133">Transmembrane helix</keyword>
<feature type="domain" description="Laminin G" evidence="16">
    <location>
        <begin position="712"/>
        <end position="913"/>
    </location>
</feature>
<dbReference type="SMART" id="SM00181">
    <property type="entry name" value="EGF"/>
    <property type="match status" value="13"/>
</dbReference>
<feature type="domain" description="EGF-like" evidence="17">
    <location>
        <begin position="141"/>
        <end position="178"/>
    </location>
</feature>
<dbReference type="GO" id="GO:0005509">
    <property type="term" value="F:calcium ion binding"/>
    <property type="evidence" value="ECO:0007669"/>
    <property type="project" value="InterPro"/>
</dbReference>
<feature type="domain" description="EGF-like" evidence="17">
    <location>
        <begin position="1059"/>
        <end position="1097"/>
    </location>
</feature>
<feature type="transmembrane region" description="Helical" evidence="15">
    <location>
        <begin position="1164"/>
        <end position="1184"/>
    </location>
</feature>
<protein>
    <submittedName>
        <fullName evidence="18">Protein crumbs-like protein 1</fullName>
    </submittedName>
</protein>
<dbReference type="FunFam" id="2.10.25.10:FF:000327">
    <property type="entry name" value="neurogenic locus notch homolog protein 4"/>
    <property type="match status" value="1"/>
</dbReference>
<keyword evidence="10 14" id="KW-1015">Disulfide bond</keyword>
<keyword evidence="3" id="KW-1003">Cell membrane</keyword>
<evidence type="ECO:0000256" key="5">
    <source>
        <dbReference type="ARBA" id="ARBA00022692"/>
    </source>
</evidence>
<dbReference type="GO" id="GO:0005112">
    <property type="term" value="F:Notch binding"/>
    <property type="evidence" value="ECO:0007669"/>
    <property type="project" value="TreeGrafter"/>
</dbReference>
<feature type="disulfide bond" evidence="14">
    <location>
        <begin position="206"/>
        <end position="215"/>
    </location>
</feature>
<keyword evidence="12" id="KW-0966">Cell projection</keyword>
<feature type="domain" description="EGF-like" evidence="17">
    <location>
        <begin position="953"/>
        <end position="988"/>
    </location>
</feature>
<evidence type="ECO:0000256" key="10">
    <source>
        <dbReference type="ARBA" id="ARBA00023157"/>
    </source>
</evidence>
<evidence type="ECO:0000256" key="13">
    <source>
        <dbReference type="ARBA" id="ARBA00060989"/>
    </source>
</evidence>
<dbReference type="SUPFAM" id="SSF49899">
    <property type="entry name" value="Concanavalin A-like lectins/glucanases"/>
    <property type="match status" value="3"/>
</dbReference>
<feature type="domain" description="EGF-like" evidence="17">
    <location>
        <begin position="990"/>
        <end position="1026"/>
    </location>
</feature>
<dbReference type="GO" id="GO:0030855">
    <property type="term" value="P:epithelial cell differentiation"/>
    <property type="evidence" value="ECO:0007669"/>
    <property type="project" value="UniProtKB-ARBA"/>
</dbReference>
<feature type="disulfide bond" evidence="14">
    <location>
        <begin position="941"/>
        <end position="950"/>
    </location>
</feature>
<evidence type="ECO:0000256" key="2">
    <source>
        <dbReference type="ARBA" id="ARBA00004316"/>
    </source>
</evidence>
<dbReference type="Gene3D" id="2.60.120.200">
    <property type="match status" value="2"/>
</dbReference>
<evidence type="ECO:0000256" key="12">
    <source>
        <dbReference type="ARBA" id="ARBA00023273"/>
    </source>
</evidence>
<feature type="domain" description="EGF-like" evidence="17">
    <location>
        <begin position="103"/>
        <end position="139"/>
    </location>
</feature>
<gene>
    <name evidence="18" type="ORF">D9C73_008382</name>
</gene>
<accession>A0A4U5UJC4</accession>
<feature type="disulfide bond" evidence="14">
    <location>
        <begin position="957"/>
        <end position="967"/>
    </location>
</feature>
<dbReference type="GO" id="GO:0042995">
    <property type="term" value="C:cell projection"/>
    <property type="evidence" value="ECO:0007669"/>
    <property type="project" value="UniProtKB-SubCell"/>
</dbReference>
<comment type="caution">
    <text evidence="14">Lacks conserved residue(s) required for the propagation of feature annotation.</text>
</comment>
<dbReference type="Pfam" id="PF00008">
    <property type="entry name" value="EGF"/>
    <property type="match status" value="8"/>
</dbReference>
<feature type="domain" description="EGF-like" evidence="17">
    <location>
        <begin position="218"/>
        <end position="274"/>
    </location>
</feature>
<keyword evidence="7" id="KW-0677">Repeat</keyword>
<organism evidence="18 19">
    <name type="scientific">Collichthys lucidus</name>
    <name type="common">Big head croaker</name>
    <name type="synonym">Sciaena lucida</name>
    <dbReference type="NCBI Taxonomy" id="240159"/>
    <lineage>
        <taxon>Eukaryota</taxon>
        <taxon>Metazoa</taxon>
        <taxon>Chordata</taxon>
        <taxon>Craniata</taxon>
        <taxon>Vertebrata</taxon>
        <taxon>Euteleostomi</taxon>
        <taxon>Actinopterygii</taxon>
        <taxon>Neopterygii</taxon>
        <taxon>Teleostei</taxon>
        <taxon>Neoteleostei</taxon>
        <taxon>Acanthomorphata</taxon>
        <taxon>Eupercaria</taxon>
        <taxon>Sciaenidae</taxon>
        <taxon>Collichthys</taxon>
    </lineage>
</organism>
<dbReference type="FunFam" id="2.60.120.200:FF:000055">
    <property type="entry name" value="Crumbs cell polarity complex component 1"/>
    <property type="match status" value="1"/>
</dbReference>
<evidence type="ECO:0000313" key="19">
    <source>
        <dbReference type="Proteomes" id="UP000298787"/>
    </source>
</evidence>
<dbReference type="PANTHER" id="PTHR12916">
    <property type="entry name" value="CYTOCHROME C OXIDASE POLYPEPTIDE VIC-2"/>
    <property type="match status" value="1"/>
</dbReference>
<feature type="disulfide bond" evidence="14">
    <location>
        <begin position="264"/>
        <end position="273"/>
    </location>
</feature>
<dbReference type="PROSITE" id="PS50026">
    <property type="entry name" value="EGF_3"/>
    <property type="match status" value="13"/>
</dbReference>
<dbReference type="GO" id="GO:0016324">
    <property type="term" value="C:apical plasma membrane"/>
    <property type="evidence" value="ECO:0007669"/>
    <property type="project" value="UniProtKB-SubCell"/>
</dbReference>
<dbReference type="SMART" id="SM00282">
    <property type="entry name" value="LamG"/>
    <property type="match status" value="2"/>
</dbReference>
<feature type="domain" description="EGF-like" evidence="17">
    <location>
        <begin position="320"/>
        <end position="360"/>
    </location>
</feature>
<evidence type="ECO:0000259" key="16">
    <source>
        <dbReference type="PROSITE" id="PS50025"/>
    </source>
</evidence>
<dbReference type="FunFam" id="2.10.25.10:FF:000348">
    <property type="entry name" value="Crumbs 1, cell polarity complex component"/>
    <property type="match status" value="1"/>
</dbReference>
<evidence type="ECO:0000256" key="11">
    <source>
        <dbReference type="ARBA" id="ARBA00023180"/>
    </source>
</evidence>
<evidence type="ECO:0000256" key="6">
    <source>
        <dbReference type="ARBA" id="ARBA00022729"/>
    </source>
</evidence>
<dbReference type="PRINTS" id="PR00010">
    <property type="entry name" value="EGFBLOOD"/>
</dbReference>
<dbReference type="FunFam" id="2.10.25.10:FF:000031">
    <property type="entry name" value="neurogenic locus notch homolog protein 3"/>
    <property type="match status" value="1"/>
</dbReference>
<feature type="domain" description="EGF-like" evidence="17">
    <location>
        <begin position="649"/>
        <end position="685"/>
    </location>
</feature>
<dbReference type="PROSITE" id="PS01187">
    <property type="entry name" value="EGF_CA"/>
    <property type="match status" value="2"/>
</dbReference>
<sequence length="1335" mass="145494">MSQQQTEAEAERSVHNETSAQRAGWFPVPIMDLIRYHNFKLLARTILISSLVVIDGFQGAHCQIDVNECVSQPCKNGGTCLDKVGRFSCLCSPAFTGDTCEVQIDECQSQPCLNGGSCHDYIGGFTCTCLSGFQGHRCEINTDECQEQPCQNGALCIDGVNDYSCDCSHTAFTGRTCETPLPPCHSEPCFNSATCEDNQGNYTCECWPGFEGRQCEIDINECGSNPCMHGGRCIERSWQALYGSEPLLPEHYDQQHAAGYICSCPRGTTGSFCQEVINQCDPSPCQNGGRCESHIGGYICHCLKQNHDGILYGGVNCDVKLVGCEGHECQNQGSCSPFLLDGTHGYTCACLPGYTGPLCKTPTTFSFERKGYLLLQSPLVDADVFCNITLSFKTVLPRALSLAACGMCLWTGSSSSLRNGLLTLLLMCPLAAATGIAAWTHLAKTEDSVSICGRVTSAYVQGHYEGQDCEEEHAARFGHEDSQSYAAFTVTDDLGHDLSISLFLRTRRHNGLLLMLANSSSQYLHMWLENGKVLVQLSDFESLNAESAVDDGEVHFVSVEIAKDRMVLHVAAQKQGDVEVRTVNVRAGDTVYVGGLLESRTTSELGGYFKGCIQDLRINDRRLQFFGLDTSVRSFPLKLMGNVTAGCSGDNTCSRNPCLNGGMCYSTWDDFTCTCPPRTAGRHCEEVRWCELSPCPADSECRLLNQGYECYSNATFLNDSTVLCYRGNGHISRNLTNLSLNLRTRKRNAVILHAEKGSAFITISVQDGFLIMELQSNTEEDREEEEDEGGQSVSIVSVSSRTSVSDGEWHRIQLFMAAPWAQTSRWTLVLDEEIEEASTSRNQAGNLDFLRQGVDIFLGGLAPDIGWYLAGCLGTVELGGIALPYFSSSDVNLPRLQEEQFIQTSLHPPLLGCGSTAVCEPNPCRNGGECQDLFNTYNCSCAEGWAGRRCNFFTDTCASGPCVHGNCSVNGLSYKCTCELGYAGVNCDEEVDMCENHLCAHGGTCLHGPDRYACLCPENYTGPLCNERVEEIPWYITVRNIQWMYSHVGLFSSRRPKLPVSVCGDDTRNYTCFNGGNCTDRELSCDCLPGFTGVRCEQEVDECKSNPCLNGGYCRNLINKFICICDMSFAGDICQTDVNNHSPAALEALIRLDSPGLRSEICVLHAKLIVFLVGTQAACVCLVCGDQRAAGLSRVAAVLAPCLVGLAIVAMLGLALAVAKLRERRQTEGGFSPRQLEAPGGRNPPAELGNTSISTLAARVERLLTSVGLTSDLLLSISLASVALLLVLIFTSVALVVALNRRATHGTYSPSRQEKEGSRVEMWSITHPPPMERLI</sequence>
<dbReference type="PROSITE" id="PS01186">
    <property type="entry name" value="EGF_2"/>
    <property type="match status" value="6"/>
</dbReference>
<evidence type="ECO:0000256" key="4">
    <source>
        <dbReference type="ARBA" id="ARBA00022536"/>
    </source>
</evidence>
<keyword evidence="6" id="KW-0732">Signal</keyword>
<keyword evidence="9 15" id="KW-0472">Membrane</keyword>
<dbReference type="CDD" id="cd00110">
    <property type="entry name" value="LamG"/>
    <property type="match status" value="2"/>
</dbReference>
<feature type="disulfide bond" evidence="14">
    <location>
        <begin position="978"/>
        <end position="987"/>
    </location>
</feature>
<evidence type="ECO:0000256" key="7">
    <source>
        <dbReference type="ARBA" id="ARBA00022737"/>
    </source>
</evidence>
<feature type="domain" description="EGF-like" evidence="17">
    <location>
        <begin position="180"/>
        <end position="216"/>
    </location>
</feature>
<dbReference type="InterPro" id="IPR013320">
    <property type="entry name" value="ConA-like_dom_sf"/>
</dbReference>
<feature type="disulfide bond" evidence="14">
    <location>
        <begin position="129"/>
        <end position="138"/>
    </location>
</feature>
<dbReference type="Pfam" id="PF12661">
    <property type="entry name" value="hEGF"/>
    <property type="match status" value="1"/>
</dbReference>
<evidence type="ECO:0000256" key="15">
    <source>
        <dbReference type="SAM" id="Phobius"/>
    </source>
</evidence>
<evidence type="ECO:0000256" key="9">
    <source>
        <dbReference type="ARBA" id="ARBA00023136"/>
    </source>
</evidence>
<feature type="domain" description="EGF-like" evidence="17">
    <location>
        <begin position="276"/>
        <end position="318"/>
    </location>
</feature>
<dbReference type="InterPro" id="IPR013032">
    <property type="entry name" value="EGF-like_CS"/>
</dbReference>
<dbReference type="PROSITE" id="PS00022">
    <property type="entry name" value="EGF_1"/>
    <property type="match status" value="11"/>
</dbReference>
<dbReference type="SMART" id="SM00179">
    <property type="entry name" value="EGF_CA"/>
    <property type="match status" value="11"/>
</dbReference>
<dbReference type="FunFam" id="2.10.25.10:FF:000143">
    <property type="entry name" value="Protein crumbs 1"/>
    <property type="match status" value="1"/>
</dbReference>
<reference evidence="18 19" key="1">
    <citation type="submission" date="2019-01" db="EMBL/GenBank/DDBJ databases">
        <title>Genome Assembly of Collichthys lucidus.</title>
        <authorList>
            <person name="Cai M."/>
            <person name="Xiao S."/>
        </authorList>
    </citation>
    <scope>NUCLEOTIDE SEQUENCE [LARGE SCALE GENOMIC DNA]</scope>
    <source>
        <strain evidence="18">JT15FE1705JMU</strain>
        <tissue evidence="18">Muscle</tissue>
    </source>
</reference>
<dbReference type="Gene3D" id="2.10.25.10">
    <property type="entry name" value="Laminin"/>
    <property type="match status" value="13"/>
</dbReference>
<feature type="transmembrane region" description="Helical" evidence="15">
    <location>
        <begin position="1273"/>
        <end position="1299"/>
    </location>
</feature>
<feature type="domain" description="EGF-like" evidence="17">
    <location>
        <begin position="1099"/>
        <end position="1135"/>
    </location>
</feature>
<comment type="similarity">
    <text evidence="13">Belongs to the Crumbs protein family.</text>
</comment>